<name>V6M916_9BACL</name>
<accession>V6M916</accession>
<dbReference type="EMBL" id="AYJU01000015">
    <property type="protein sequence ID" value="EST55036.1"/>
    <property type="molecule type" value="Genomic_DNA"/>
</dbReference>
<proteinExistence type="predicted"/>
<comment type="caution">
    <text evidence="1">The sequence shown here is derived from an EMBL/GenBank/DDBJ whole genome shotgun (WGS) entry which is preliminary data.</text>
</comment>
<dbReference type="HOGENOM" id="CLU_215234_0_0_9"/>
<gene>
    <name evidence="1" type="ORF">T458_11285</name>
</gene>
<keyword evidence="2" id="KW-1185">Reference proteome</keyword>
<dbReference type="STRING" id="1408254.T458_11285"/>
<dbReference type="Proteomes" id="UP000017973">
    <property type="component" value="Unassembled WGS sequence"/>
</dbReference>
<evidence type="ECO:0000313" key="2">
    <source>
        <dbReference type="Proteomes" id="UP000017973"/>
    </source>
</evidence>
<dbReference type="AlphaFoldDB" id="V6M916"/>
<reference evidence="1 2" key="1">
    <citation type="journal article" date="2014" name="Genome Announc.">
        <title>Draft Genome Sequence of Brevibacillus panacihumi Strain W25, a Halotolerant Hydrocarbon-Degrading Bacterium.</title>
        <authorList>
            <person name="Wang X."/>
            <person name="Jin D."/>
            <person name="Zhou L."/>
            <person name="Wu L."/>
            <person name="An W."/>
            <person name="Chen Y."/>
            <person name="Zhao L."/>
        </authorList>
    </citation>
    <scope>NUCLEOTIDE SEQUENCE [LARGE SCALE GENOMIC DNA]</scope>
    <source>
        <strain evidence="1 2">W25</strain>
    </source>
</reference>
<dbReference type="PATRIC" id="fig|1408254.3.peg.2220"/>
<organism evidence="1 2">
    <name type="scientific">Brevibacillus panacihumi W25</name>
    <dbReference type="NCBI Taxonomy" id="1408254"/>
    <lineage>
        <taxon>Bacteria</taxon>
        <taxon>Bacillati</taxon>
        <taxon>Bacillota</taxon>
        <taxon>Bacilli</taxon>
        <taxon>Bacillales</taxon>
        <taxon>Paenibacillaceae</taxon>
        <taxon>Brevibacillus</taxon>
    </lineage>
</organism>
<evidence type="ECO:0000313" key="1">
    <source>
        <dbReference type="EMBL" id="EST55036.1"/>
    </source>
</evidence>
<dbReference type="RefSeq" id="WP_023556200.1">
    <property type="nucleotide sequence ID" value="NZ_KI629782.1"/>
</dbReference>
<protein>
    <submittedName>
        <fullName evidence="1">Uncharacterized protein</fullName>
    </submittedName>
</protein>
<sequence>MVLNFLYFQVKIERKKESVEQRLAKVQQESYLEKRAEAYALEAAHLNARI</sequence>